<proteinExistence type="predicted"/>
<reference evidence="1" key="1">
    <citation type="submission" date="2020-08" db="EMBL/GenBank/DDBJ databases">
        <title>Multicomponent nature underlies the extraordinary mechanical properties of spider dragline silk.</title>
        <authorList>
            <person name="Kono N."/>
            <person name="Nakamura H."/>
            <person name="Mori M."/>
            <person name="Yoshida Y."/>
            <person name="Ohtoshi R."/>
            <person name="Malay A.D."/>
            <person name="Moran D.A.P."/>
            <person name="Tomita M."/>
            <person name="Numata K."/>
            <person name="Arakawa K."/>
        </authorList>
    </citation>
    <scope>NUCLEOTIDE SEQUENCE</scope>
</reference>
<name>A0A8X6MXW3_NEPPI</name>
<dbReference type="AlphaFoldDB" id="A0A8X6MXW3"/>
<dbReference type="Proteomes" id="UP000887013">
    <property type="component" value="Unassembled WGS sequence"/>
</dbReference>
<accession>A0A8X6MXW3</accession>
<evidence type="ECO:0000313" key="2">
    <source>
        <dbReference type="Proteomes" id="UP000887013"/>
    </source>
</evidence>
<organism evidence="1 2">
    <name type="scientific">Nephila pilipes</name>
    <name type="common">Giant wood spider</name>
    <name type="synonym">Nephila maculata</name>
    <dbReference type="NCBI Taxonomy" id="299642"/>
    <lineage>
        <taxon>Eukaryota</taxon>
        <taxon>Metazoa</taxon>
        <taxon>Ecdysozoa</taxon>
        <taxon>Arthropoda</taxon>
        <taxon>Chelicerata</taxon>
        <taxon>Arachnida</taxon>
        <taxon>Araneae</taxon>
        <taxon>Araneomorphae</taxon>
        <taxon>Entelegynae</taxon>
        <taxon>Araneoidea</taxon>
        <taxon>Nephilidae</taxon>
        <taxon>Nephila</taxon>
    </lineage>
</organism>
<protein>
    <submittedName>
        <fullName evidence="1">Uncharacterized protein</fullName>
    </submittedName>
</protein>
<keyword evidence="2" id="KW-1185">Reference proteome</keyword>
<gene>
    <name evidence="1" type="ORF">NPIL_85071</name>
</gene>
<evidence type="ECO:0000313" key="1">
    <source>
        <dbReference type="EMBL" id="GFS83137.1"/>
    </source>
</evidence>
<sequence>MCVFRKFQDVKLVGSFNQGYHGLWHDDTKIAKHFRSSDVVSNGADRARLQKHLPVADARSSVGVYDEIDFKVKLTSFPQPEDCWSKQNRVTEGDRCDKIA</sequence>
<comment type="caution">
    <text evidence="1">The sequence shown here is derived from an EMBL/GenBank/DDBJ whole genome shotgun (WGS) entry which is preliminary data.</text>
</comment>
<dbReference type="EMBL" id="BMAW01003350">
    <property type="protein sequence ID" value="GFS83137.1"/>
    <property type="molecule type" value="Genomic_DNA"/>
</dbReference>